<dbReference type="PROSITE" id="PS00191">
    <property type="entry name" value="CYTOCHROME_B5_1"/>
    <property type="match status" value="1"/>
</dbReference>
<evidence type="ECO:0000313" key="7">
    <source>
        <dbReference type="EMBL" id="KAH8101027.1"/>
    </source>
</evidence>
<accession>A0A8K0UP83</accession>
<evidence type="ECO:0000256" key="4">
    <source>
        <dbReference type="RuleBase" id="RU362121"/>
    </source>
</evidence>
<feature type="compositionally biased region" description="Polar residues" evidence="5">
    <location>
        <begin position="117"/>
        <end position="132"/>
    </location>
</feature>
<reference evidence="7" key="1">
    <citation type="journal article" date="2021" name="New Phytol.">
        <title>Evolutionary innovations through gain and loss of genes in the ectomycorrhizal Boletales.</title>
        <authorList>
            <person name="Wu G."/>
            <person name="Miyauchi S."/>
            <person name="Morin E."/>
            <person name="Kuo A."/>
            <person name="Drula E."/>
            <person name="Varga T."/>
            <person name="Kohler A."/>
            <person name="Feng B."/>
            <person name="Cao Y."/>
            <person name="Lipzen A."/>
            <person name="Daum C."/>
            <person name="Hundley H."/>
            <person name="Pangilinan J."/>
            <person name="Johnson J."/>
            <person name="Barry K."/>
            <person name="LaButti K."/>
            <person name="Ng V."/>
            <person name="Ahrendt S."/>
            <person name="Min B."/>
            <person name="Choi I.G."/>
            <person name="Park H."/>
            <person name="Plett J.M."/>
            <person name="Magnuson J."/>
            <person name="Spatafora J.W."/>
            <person name="Nagy L.G."/>
            <person name="Henrissat B."/>
            <person name="Grigoriev I.V."/>
            <person name="Yang Z.L."/>
            <person name="Xu J."/>
            <person name="Martin F.M."/>
        </authorList>
    </citation>
    <scope>NUCLEOTIDE SEQUENCE</scope>
    <source>
        <strain evidence="7">KKN 215</strain>
    </source>
</reference>
<keyword evidence="3 4" id="KW-0408">Iron</keyword>
<sequence>MTSYLRSWLSSALPTAQPEVTITTHDSSSEDRDDSDNDTVKGDGDGDDDDAPPAFPSLNSAQRIGGTNLTATAPQPQKRSTNGGETQLPNVLRPGTDAKLMPPPPVPSLATRKPGVPSTSSLGVPGSGSRSSLGVPGSSLMPPPTTTKAPAKKSRKVELAPGYGPLDWGNLKKSGRDLRGVDSLMRIPMSVLKQHNKKDDAWSAFNGKVYNITHYLPYHPGGEKELLRVAGRDGTKLFALTHAWVNVDFMLDECLVGFLVPDS</sequence>
<dbReference type="PANTHER" id="PTHR46237:SF1">
    <property type="entry name" value="CYTOCHROME B5 REDUCTASE 4"/>
    <property type="match status" value="1"/>
</dbReference>
<dbReference type="SUPFAM" id="SSF55856">
    <property type="entry name" value="Cytochrome b5-like heme/steroid binding domain"/>
    <property type="match status" value="1"/>
</dbReference>
<evidence type="ECO:0000256" key="1">
    <source>
        <dbReference type="ARBA" id="ARBA00022617"/>
    </source>
</evidence>
<comment type="caution">
    <text evidence="7">The sequence shown here is derived from an EMBL/GenBank/DDBJ whole genome shotgun (WGS) entry which is preliminary data.</text>
</comment>
<dbReference type="Gene3D" id="3.10.120.10">
    <property type="entry name" value="Cytochrome b5-like heme/steroid binding domain"/>
    <property type="match status" value="1"/>
</dbReference>
<dbReference type="PANTHER" id="PTHR46237">
    <property type="entry name" value="CYTOCHROME B5 REDUCTASE 4 FAMILY MEMBER"/>
    <property type="match status" value="1"/>
</dbReference>
<name>A0A8K0UP83_9AGAR</name>
<dbReference type="Proteomes" id="UP000813824">
    <property type="component" value="Unassembled WGS sequence"/>
</dbReference>
<dbReference type="FunFam" id="3.10.120.10:FF:000001">
    <property type="entry name" value="Cytochrome b5 reductase 4"/>
    <property type="match status" value="1"/>
</dbReference>
<dbReference type="InterPro" id="IPR051872">
    <property type="entry name" value="Cytochrome_b5/Flavoprotein_Rdt"/>
</dbReference>
<feature type="compositionally biased region" description="Polar residues" evidence="5">
    <location>
        <begin position="57"/>
        <end position="89"/>
    </location>
</feature>
<protein>
    <submittedName>
        <fullName evidence="7">Cytochrome b5</fullName>
    </submittedName>
</protein>
<dbReference type="InterPro" id="IPR018506">
    <property type="entry name" value="Cyt_B5_heme-BS"/>
</dbReference>
<keyword evidence="8" id="KW-1185">Reference proteome</keyword>
<dbReference type="SMART" id="SM01117">
    <property type="entry name" value="Cyt-b5"/>
    <property type="match status" value="1"/>
</dbReference>
<evidence type="ECO:0000256" key="3">
    <source>
        <dbReference type="ARBA" id="ARBA00023004"/>
    </source>
</evidence>
<feature type="domain" description="Cytochrome b5 heme-binding" evidence="6">
    <location>
        <begin position="184"/>
        <end position="260"/>
    </location>
</feature>
<organism evidence="7 8">
    <name type="scientific">Cristinia sonorae</name>
    <dbReference type="NCBI Taxonomy" id="1940300"/>
    <lineage>
        <taxon>Eukaryota</taxon>
        <taxon>Fungi</taxon>
        <taxon>Dikarya</taxon>
        <taxon>Basidiomycota</taxon>
        <taxon>Agaricomycotina</taxon>
        <taxon>Agaricomycetes</taxon>
        <taxon>Agaricomycetidae</taxon>
        <taxon>Agaricales</taxon>
        <taxon>Pleurotineae</taxon>
        <taxon>Stephanosporaceae</taxon>
        <taxon>Cristinia</taxon>
    </lineage>
</organism>
<dbReference type="GO" id="GO:0020037">
    <property type="term" value="F:heme binding"/>
    <property type="evidence" value="ECO:0007669"/>
    <property type="project" value="UniProtKB-UniRule"/>
</dbReference>
<dbReference type="InterPro" id="IPR036400">
    <property type="entry name" value="Cyt_B5-like_heme/steroid_sf"/>
</dbReference>
<dbReference type="AlphaFoldDB" id="A0A8K0UP83"/>
<dbReference type="OrthoDB" id="432299at2759"/>
<evidence type="ECO:0000259" key="6">
    <source>
        <dbReference type="PROSITE" id="PS50255"/>
    </source>
</evidence>
<gene>
    <name evidence="7" type="ORF">BXZ70DRAFT_147004</name>
</gene>
<keyword evidence="2 4" id="KW-0479">Metal-binding</keyword>
<evidence type="ECO:0000256" key="2">
    <source>
        <dbReference type="ARBA" id="ARBA00022723"/>
    </source>
</evidence>
<dbReference type="Pfam" id="PF00173">
    <property type="entry name" value="Cyt-b5"/>
    <property type="match status" value="1"/>
</dbReference>
<proteinExistence type="inferred from homology"/>
<dbReference type="EMBL" id="JAEVFJ010000014">
    <property type="protein sequence ID" value="KAH8101027.1"/>
    <property type="molecule type" value="Genomic_DNA"/>
</dbReference>
<dbReference type="GO" id="GO:0005737">
    <property type="term" value="C:cytoplasm"/>
    <property type="evidence" value="ECO:0007669"/>
    <property type="project" value="TreeGrafter"/>
</dbReference>
<evidence type="ECO:0000313" key="8">
    <source>
        <dbReference type="Proteomes" id="UP000813824"/>
    </source>
</evidence>
<dbReference type="InterPro" id="IPR001199">
    <property type="entry name" value="Cyt_B5-like_heme/steroid-bd"/>
</dbReference>
<keyword evidence="1 4" id="KW-0349">Heme</keyword>
<dbReference type="GO" id="GO:0046872">
    <property type="term" value="F:metal ion binding"/>
    <property type="evidence" value="ECO:0007669"/>
    <property type="project" value="UniProtKB-UniRule"/>
</dbReference>
<dbReference type="PROSITE" id="PS50255">
    <property type="entry name" value="CYTOCHROME_B5_2"/>
    <property type="match status" value="1"/>
</dbReference>
<dbReference type="GO" id="GO:0004128">
    <property type="term" value="F:cytochrome-b5 reductase activity, acting on NAD(P)H"/>
    <property type="evidence" value="ECO:0007669"/>
    <property type="project" value="TreeGrafter"/>
</dbReference>
<feature type="compositionally biased region" description="Polar residues" evidence="5">
    <location>
        <begin position="1"/>
        <end position="25"/>
    </location>
</feature>
<evidence type="ECO:0000256" key="5">
    <source>
        <dbReference type="SAM" id="MobiDB-lite"/>
    </source>
</evidence>
<comment type="similarity">
    <text evidence="4">Belongs to the cytochrome b5 family.</text>
</comment>
<feature type="region of interest" description="Disordered" evidence="5">
    <location>
        <begin position="1"/>
        <end position="159"/>
    </location>
</feature>